<evidence type="ECO:0000313" key="2">
    <source>
        <dbReference type="Proteomes" id="UP000466864"/>
    </source>
</evidence>
<dbReference type="EMBL" id="VUMV01000006">
    <property type="protein sequence ID" value="MST82520.1"/>
    <property type="molecule type" value="Genomic_DNA"/>
</dbReference>
<proteinExistence type="predicted"/>
<dbReference type="RefSeq" id="WP_154458428.1">
    <property type="nucleotide sequence ID" value="NZ_VUMV01000006.1"/>
</dbReference>
<keyword evidence="2" id="KW-1185">Reference proteome</keyword>
<name>A0A7X2P9F0_9FIRM</name>
<evidence type="ECO:0000313" key="1">
    <source>
        <dbReference type="EMBL" id="MST82520.1"/>
    </source>
</evidence>
<accession>A0A7X2P9F0</accession>
<comment type="caution">
    <text evidence="1">The sequence shown here is derived from an EMBL/GenBank/DDBJ whole genome shotgun (WGS) entry which is preliminary data.</text>
</comment>
<reference evidence="1 2" key="1">
    <citation type="submission" date="2019-08" db="EMBL/GenBank/DDBJ databases">
        <title>In-depth cultivation of the pig gut microbiome towards novel bacterial diversity and tailored functional studies.</title>
        <authorList>
            <person name="Wylensek D."/>
            <person name="Hitch T.C.A."/>
            <person name="Clavel T."/>
        </authorList>
    </citation>
    <scope>NUCLEOTIDE SEQUENCE [LARGE SCALE GENOMIC DNA]</scope>
    <source>
        <strain evidence="1 2">Oil+RF-744-WCA-WT-13</strain>
    </source>
</reference>
<gene>
    <name evidence="1" type="ORF">FYJ60_09350</name>
</gene>
<dbReference type="AlphaFoldDB" id="A0A7X2P9F0"/>
<dbReference type="Proteomes" id="UP000466864">
    <property type="component" value="Unassembled WGS sequence"/>
</dbReference>
<sequence length="327" mass="38008">MAEKFIFSYINQDREGIFRDMAATAGRQHQIEFLPSHKTLPAGPAGVIEKAALSYRLNRIVPGDFLGVWGNLEQYPYQADDIYHIVIPTTSIAKFSLHYLLRFRARHANVKLYALVTDSMHAESPHMQLVRRKLFSPVWEKVLTYDKYDAKEYGFTWFGYTYYSSFDFVRQDSRRADLYYSGYNKGNRETLVLDVLKSGKNAGAECRFDVVSDKPSAGGELSYLKNRISYPEVVSRVKASNCILEILQEGQQAQSIRYFEAIVYNKKLLTNNRHLKELPFYNSHFMRCFQDASEIDWNWVKKPEDIDYQYDGCFSPVYLKKFVTGEP</sequence>
<organism evidence="1 2">
    <name type="scientific">Bilifractor porci</name>
    <dbReference type="NCBI Taxonomy" id="2606636"/>
    <lineage>
        <taxon>Bacteria</taxon>
        <taxon>Bacillati</taxon>
        <taxon>Bacillota</taxon>
        <taxon>Clostridia</taxon>
        <taxon>Lachnospirales</taxon>
        <taxon>Lachnospiraceae</taxon>
        <taxon>Bilifractor</taxon>
    </lineage>
</organism>
<protein>
    <submittedName>
        <fullName evidence="1">Uncharacterized protein</fullName>
    </submittedName>
</protein>